<name>A0A0F7UE14_NEOCL</name>
<feature type="region of interest" description="Disordered" evidence="1">
    <location>
        <begin position="90"/>
        <end position="115"/>
    </location>
</feature>
<feature type="compositionally biased region" description="Polar residues" evidence="1">
    <location>
        <begin position="32"/>
        <end position="41"/>
    </location>
</feature>
<evidence type="ECO:0000313" key="2">
    <source>
        <dbReference type="EMBL" id="CEL66567.1"/>
    </source>
</evidence>
<feature type="compositionally biased region" description="Basic and acidic residues" evidence="1">
    <location>
        <begin position="509"/>
        <end position="518"/>
    </location>
</feature>
<proteinExistence type="predicted"/>
<reference evidence="2" key="1">
    <citation type="journal article" date="2015" name="PLoS ONE">
        <title>Comprehensive Evaluation of Toxoplasma gondii VEG and Neospora caninum LIV Genomes with Tachyzoite Stage Transcriptome and Proteome Defines Novel Transcript Features.</title>
        <authorList>
            <person name="Ramaprasad A."/>
            <person name="Mourier T."/>
            <person name="Naeem R."/>
            <person name="Malas T.B."/>
            <person name="Moussa E."/>
            <person name="Panigrahi A."/>
            <person name="Vermont S.J."/>
            <person name="Otto T.D."/>
            <person name="Wastling J."/>
            <person name="Pain A."/>
        </authorList>
    </citation>
    <scope>NUCLEOTIDE SEQUENCE</scope>
    <source>
        <strain evidence="2">Liverpool</strain>
    </source>
</reference>
<protein>
    <submittedName>
        <fullName evidence="2">Uncharacterized protein</fullName>
    </submittedName>
</protein>
<dbReference type="AlphaFoldDB" id="A0A0F7UE14"/>
<feature type="compositionally biased region" description="Polar residues" evidence="1">
    <location>
        <begin position="101"/>
        <end position="112"/>
    </location>
</feature>
<feature type="compositionally biased region" description="Polar residues" evidence="1">
    <location>
        <begin position="412"/>
        <end position="427"/>
    </location>
</feature>
<feature type="region of interest" description="Disordered" evidence="1">
    <location>
        <begin position="412"/>
        <end position="520"/>
    </location>
</feature>
<dbReference type="EMBL" id="LN714481">
    <property type="protein sequence ID" value="CEL66567.1"/>
    <property type="molecule type" value="Genomic_DNA"/>
</dbReference>
<feature type="region of interest" description="Disordered" evidence="1">
    <location>
        <begin position="1"/>
        <end position="45"/>
    </location>
</feature>
<organism evidence="2">
    <name type="scientific">Neospora caninum (strain Liverpool)</name>
    <dbReference type="NCBI Taxonomy" id="572307"/>
    <lineage>
        <taxon>Eukaryota</taxon>
        <taxon>Sar</taxon>
        <taxon>Alveolata</taxon>
        <taxon>Apicomplexa</taxon>
        <taxon>Conoidasida</taxon>
        <taxon>Coccidia</taxon>
        <taxon>Eucoccidiorida</taxon>
        <taxon>Eimeriorina</taxon>
        <taxon>Sarcocystidae</taxon>
        <taxon>Neospora</taxon>
    </lineage>
</organism>
<sequence length="593" mass="63709">MDDEAQRGRRGMRPPAALSGAAPARDSRDSSCRGSALSSKTDGCGSRWLSSWSLKSKVSVLFVAVVLCLSTFTSPREHSGTPWHVLQTSAAAPPKKEISPRSPSAPNETAPQDPSRLLPMLRFSEEDLRHVEDGFERHQSLYPTFLHGYSKRSSLVIYRTISTAATAEPYTIQKDLLIDGFLLHQALLQGTAASPRFLLVIDLAPINSFIKASLGPSAVAKLHKQPESALLAFVNSPHWQNLRSLFFVPSRCEGVVLLNAPSIVLQLLSVFDHFLFHPNRNFGTGRGKPSSVHAIEAALANNKGGRFLLQASLDTSALCDFVEPAEIPVEYAYACVAGQQDSEEHGKAKLGEAPETLQFFQSLFDLAQRIHGNIEKAKRRNPTLFDLSLKASAAGIKTALSFGPSLLNSAEMSECNSSADGNASAAHSTGGEKDSRQSPEKSGRRAPESGKPHSTSSVARGKEEARVHAPKRSRRPKPEKRAVRTEADSKGSQPSPRPIATEPSVPPARDSDQQKPVRDLPPAAVVATPFQVAASAPGTELVWGGGADYAWGVDATGGAWGAGQPKEELFLDRGYFVDEAEALAAGDAFDDLD</sequence>
<feature type="compositionally biased region" description="Basic and acidic residues" evidence="1">
    <location>
        <begin position="430"/>
        <end position="451"/>
    </location>
</feature>
<feature type="compositionally biased region" description="Basic and acidic residues" evidence="1">
    <location>
        <begin position="479"/>
        <end position="489"/>
    </location>
</feature>
<gene>
    <name evidence="2" type="ORF">BN1204_023780</name>
</gene>
<evidence type="ECO:0000256" key="1">
    <source>
        <dbReference type="SAM" id="MobiDB-lite"/>
    </source>
</evidence>
<accession>A0A0F7UE14</accession>
<feature type="compositionally biased region" description="Basic residues" evidence="1">
    <location>
        <begin position="468"/>
        <end position="478"/>
    </location>
</feature>